<sequence>MGNPAKIKINPYSIHGRKVDVWATTEYNTVKEKEFTVAVPETDTHDHQKVIAHHAKNPRPGKRGTMNGNQRFLFTWSAQPPMKKE</sequence>
<gene>
    <name evidence="2" type="ORF">Abiwalacus_04560</name>
</gene>
<dbReference type="EMBL" id="AP025943">
    <property type="protein sequence ID" value="BDL42882.1"/>
    <property type="molecule type" value="Genomic_DNA"/>
</dbReference>
<feature type="region of interest" description="Disordered" evidence="1">
    <location>
        <begin position="42"/>
        <end position="68"/>
    </location>
</feature>
<proteinExistence type="predicted"/>
<evidence type="ECO:0000256" key="1">
    <source>
        <dbReference type="SAM" id="MobiDB-lite"/>
    </source>
</evidence>
<protein>
    <submittedName>
        <fullName evidence="2">Uncharacterized protein</fullName>
    </submittedName>
</protein>
<evidence type="ECO:0000313" key="3">
    <source>
        <dbReference type="Proteomes" id="UP001062263"/>
    </source>
</evidence>
<organism evidence="2 3">
    <name type="scientific">Akkermansia biwaensis</name>
    <dbReference type="NCBI Taxonomy" id="2946555"/>
    <lineage>
        <taxon>Bacteria</taxon>
        <taxon>Pseudomonadati</taxon>
        <taxon>Verrucomicrobiota</taxon>
        <taxon>Verrucomicrobiia</taxon>
        <taxon>Verrucomicrobiales</taxon>
        <taxon>Akkermansiaceae</taxon>
        <taxon>Akkermansia</taxon>
    </lineage>
</organism>
<feature type="compositionally biased region" description="Basic residues" evidence="1">
    <location>
        <begin position="50"/>
        <end position="62"/>
    </location>
</feature>
<reference evidence="2" key="1">
    <citation type="submission" date="2022-06" db="EMBL/GenBank/DDBJ databases">
        <title>Akkermansia biwalacus sp. nov., an anaerobic mucin-degrading bacterium isolated from human intestine.</title>
        <authorList>
            <person name="Kobayashi Y."/>
            <person name="Inoue S."/>
            <person name="Kawahara T."/>
            <person name="Kohda N."/>
        </authorList>
    </citation>
    <scope>NUCLEOTIDE SEQUENCE</scope>
    <source>
        <strain evidence="2">WON2089</strain>
    </source>
</reference>
<name>A0ABN6QGM1_9BACT</name>
<evidence type="ECO:0000313" key="2">
    <source>
        <dbReference type="EMBL" id="BDL42882.1"/>
    </source>
</evidence>
<dbReference type="Proteomes" id="UP001062263">
    <property type="component" value="Chromosome"/>
</dbReference>
<keyword evidence="3" id="KW-1185">Reference proteome</keyword>
<dbReference type="RefSeq" id="WP_215437301.1">
    <property type="nucleotide sequence ID" value="NZ_AP025943.1"/>
</dbReference>
<accession>A0ABN6QGM1</accession>